<reference evidence="1 2" key="1">
    <citation type="journal article" date="2019" name="Nat. Ecol. Evol.">
        <title>Megaphylogeny resolves global patterns of mushroom evolution.</title>
        <authorList>
            <person name="Varga T."/>
            <person name="Krizsan K."/>
            <person name="Foldi C."/>
            <person name="Dima B."/>
            <person name="Sanchez-Garcia M."/>
            <person name="Sanchez-Ramirez S."/>
            <person name="Szollosi G.J."/>
            <person name="Szarkandi J.G."/>
            <person name="Papp V."/>
            <person name="Albert L."/>
            <person name="Andreopoulos W."/>
            <person name="Angelini C."/>
            <person name="Antonin V."/>
            <person name="Barry K.W."/>
            <person name="Bougher N.L."/>
            <person name="Buchanan P."/>
            <person name="Buyck B."/>
            <person name="Bense V."/>
            <person name="Catcheside P."/>
            <person name="Chovatia M."/>
            <person name="Cooper J."/>
            <person name="Damon W."/>
            <person name="Desjardin D."/>
            <person name="Finy P."/>
            <person name="Geml J."/>
            <person name="Haridas S."/>
            <person name="Hughes K."/>
            <person name="Justo A."/>
            <person name="Karasinski D."/>
            <person name="Kautmanova I."/>
            <person name="Kiss B."/>
            <person name="Kocsube S."/>
            <person name="Kotiranta H."/>
            <person name="LaButti K.M."/>
            <person name="Lechner B.E."/>
            <person name="Liimatainen K."/>
            <person name="Lipzen A."/>
            <person name="Lukacs Z."/>
            <person name="Mihaltcheva S."/>
            <person name="Morgado L.N."/>
            <person name="Niskanen T."/>
            <person name="Noordeloos M.E."/>
            <person name="Ohm R.A."/>
            <person name="Ortiz-Santana B."/>
            <person name="Ovrebo C."/>
            <person name="Racz N."/>
            <person name="Riley R."/>
            <person name="Savchenko A."/>
            <person name="Shiryaev A."/>
            <person name="Soop K."/>
            <person name="Spirin V."/>
            <person name="Szebenyi C."/>
            <person name="Tomsovsky M."/>
            <person name="Tulloss R.E."/>
            <person name="Uehling J."/>
            <person name="Grigoriev I.V."/>
            <person name="Vagvolgyi C."/>
            <person name="Papp T."/>
            <person name="Martin F.M."/>
            <person name="Miettinen O."/>
            <person name="Hibbett D.S."/>
            <person name="Nagy L.G."/>
        </authorList>
    </citation>
    <scope>NUCLEOTIDE SEQUENCE [LARGE SCALE GENOMIC DNA]</scope>
    <source>
        <strain evidence="1 2">NL-1719</strain>
    </source>
</reference>
<keyword evidence="2" id="KW-1185">Reference proteome</keyword>
<gene>
    <name evidence="1" type="ORF">BDN72DRAFT_905953</name>
</gene>
<protein>
    <submittedName>
        <fullName evidence="1">Uncharacterized protein</fullName>
    </submittedName>
</protein>
<dbReference type="EMBL" id="ML209013">
    <property type="protein sequence ID" value="TFK59332.1"/>
    <property type="molecule type" value="Genomic_DNA"/>
</dbReference>
<dbReference type="Proteomes" id="UP000308600">
    <property type="component" value="Unassembled WGS sequence"/>
</dbReference>
<accession>A0ACD3A3A3</accession>
<proteinExistence type="predicted"/>
<name>A0ACD3A3A3_9AGAR</name>
<organism evidence="1 2">
    <name type="scientific">Pluteus cervinus</name>
    <dbReference type="NCBI Taxonomy" id="181527"/>
    <lineage>
        <taxon>Eukaryota</taxon>
        <taxon>Fungi</taxon>
        <taxon>Dikarya</taxon>
        <taxon>Basidiomycota</taxon>
        <taxon>Agaricomycotina</taxon>
        <taxon>Agaricomycetes</taxon>
        <taxon>Agaricomycetidae</taxon>
        <taxon>Agaricales</taxon>
        <taxon>Pluteineae</taxon>
        <taxon>Pluteaceae</taxon>
        <taxon>Pluteus</taxon>
    </lineage>
</organism>
<evidence type="ECO:0000313" key="2">
    <source>
        <dbReference type="Proteomes" id="UP000308600"/>
    </source>
</evidence>
<sequence>MERLDVEIKSLTERLCLLKTERNSLSVTYTLPAEILAEIFVVVQEEIKRGYSSGRRAAFAKYGWLSMTRTSRHWRQVALECPRLWCDIRVGTLPPPMIQIFLARSGGRNLSVEVNGLARSGGRDLSAEVFGPPRRGGRHWVEYGEVFAEALRFEKLEFSLERKTFSRLLSQLISTPLPQLRSLSISGDVTIPDDIFQGTTPQLHSLSLRQCQFSLDSPLLSPNLTTLDLSYCHMGSTTLGDLYSYPEKLWRRSFTPAI</sequence>
<evidence type="ECO:0000313" key="1">
    <source>
        <dbReference type="EMBL" id="TFK59332.1"/>
    </source>
</evidence>